<feature type="domain" description="FDX-ACB" evidence="15">
    <location>
        <begin position="1350"/>
        <end position="1443"/>
    </location>
</feature>
<dbReference type="SMART" id="SM00896">
    <property type="entry name" value="FDX-ACB"/>
    <property type="match status" value="1"/>
</dbReference>
<evidence type="ECO:0000256" key="7">
    <source>
        <dbReference type="ARBA" id="ARBA00022917"/>
    </source>
</evidence>
<feature type="compositionally biased region" description="Polar residues" evidence="13">
    <location>
        <begin position="815"/>
        <end position="839"/>
    </location>
</feature>
<evidence type="ECO:0000256" key="3">
    <source>
        <dbReference type="ARBA" id="ARBA00012814"/>
    </source>
</evidence>
<reference evidence="17" key="1">
    <citation type="submission" date="2017-11" db="EMBL/GenBank/DDBJ databases">
        <authorList>
            <person name="Lima N.C."/>
            <person name="Parody-Merino A.M."/>
            <person name="Battley P.F."/>
            <person name="Fidler A.E."/>
            <person name="Prosdocimi F."/>
        </authorList>
    </citation>
    <scope>NUCLEOTIDE SEQUENCE [LARGE SCALE GENOMIC DNA]</scope>
</reference>
<feature type="compositionally biased region" description="Low complexity" evidence="13">
    <location>
        <begin position="531"/>
        <end position="549"/>
    </location>
</feature>
<feature type="compositionally biased region" description="Basic and acidic residues" evidence="13">
    <location>
        <begin position="1002"/>
        <end position="1012"/>
    </location>
</feature>
<feature type="compositionally biased region" description="Polar residues" evidence="13">
    <location>
        <begin position="141"/>
        <end position="156"/>
    </location>
</feature>
<dbReference type="Gene3D" id="3.30.70.380">
    <property type="entry name" value="Ferrodoxin-fold anticodon-binding domain"/>
    <property type="match status" value="1"/>
</dbReference>
<dbReference type="InterPro" id="IPR036690">
    <property type="entry name" value="Fdx_antiC-bd_sf"/>
</dbReference>
<dbReference type="Pfam" id="PF00100">
    <property type="entry name" value="Zona_pellucida"/>
    <property type="match status" value="1"/>
</dbReference>
<comment type="catalytic activity">
    <reaction evidence="12">
        <text>tRNA(Phe) + L-phenylalanine + ATP = L-phenylalanyl-tRNA(Phe) + AMP + diphosphate + H(+)</text>
        <dbReference type="Rhea" id="RHEA:19413"/>
        <dbReference type="Rhea" id="RHEA-COMP:9668"/>
        <dbReference type="Rhea" id="RHEA-COMP:9699"/>
        <dbReference type="ChEBI" id="CHEBI:15378"/>
        <dbReference type="ChEBI" id="CHEBI:30616"/>
        <dbReference type="ChEBI" id="CHEBI:33019"/>
        <dbReference type="ChEBI" id="CHEBI:58095"/>
        <dbReference type="ChEBI" id="CHEBI:78442"/>
        <dbReference type="ChEBI" id="CHEBI:78531"/>
        <dbReference type="ChEBI" id="CHEBI:456215"/>
        <dbReference type="EC" id="6.1.1.20"/>
    </reaction>
</comment>
<feature type="region of interest" description="Disordered" evidence="13">
    <location>
        <begin position="523"/>
        <end position="549"/>
    </location>
</feature>
<keyword evidence="9" id="KW-0496">Mitochondrion</keyword>
<dbReference type="OrthoDB" id="9987373at2759"/>
<dbReference type="GO" id="GO:0006412">
    <property type="term" value="P:translation"/>
    <property type="evidence" value="ECO:0007669"/>
    <property type="project" value="UniProtKB-KW"/>
</dbReference>
<dbReference type="EMBL" id="KZ505872">
    <property type="protein sequence ID" value="PKU43777.1"/>
    <property type="molecule type" value="Genomic_DNA"/>
</dbReference>
<keyword evidence="14" id="KW-0732">Signal</keyword>
<feature type="region of interest" description="Disordered" evidence="13">
    <location>
        <begin position="116"/>
        <end position="193"/>
    </location>
</feature>
<dbReference type="FunFam" id="3.30.70.380:FF:000002">
    <property type="entry name" value="phenylalanine--tRNA ligase, mitochondrial"/>
    <property type="match status" value="1"/>
</dbReference>
<protein>
    <recommendedName>
        <fullName evidence="3">phenylalanine--tRNA ligase</fullName>
        <ecNumber evidence="3">6.1.1.20</ecNumber>
    </recommendedName>
    <alternativeName>
        <fullName evidence="11">Phenylalanyl-tRNA synthetase</fullName>
    </alternativeName>
</protein>
<keyword evidence="7" id="KW-0648">Protein biosynthesis</keyword>
<comment type="similarity">
    <text evidence="2">Belongs to the class-II aminoacyl-tRNA synthetase family.</text>
</comment>
<dbReference type="EC" id="6.1.1.20" evidence="3"/>
<keyword evidence="4" id="KW-0436">Ligase</keyword>
<evidence type="ECO:0000256" key="4">
    <source>
        <dbReference type="ARBA" id="ARBA00022598"/>
    </source>
</evidence>
<evidence type="ECO:0000256" key="2">
    <source>
        <dbReference type="ARBA" id="ARBA00008226"/>
    </source>
</evidence>
<dbReference type="Gene3D" id="2.60.40.4100">
    <property type="entry name" value="Zona pellucida, ZP-C domain"/>
    <property type="match status" value="1"/>
</dbReference>
<organism evidence="16 17">
    <name type="scientific">Limosa lapponica baueri</name>
    <dbReference type="NCBI Taxonomy" id="1758121"/>
    <lineage>
        <taxon>Eukaryota</taxon>
        <taxon>Metazoa</taxon>
        <taxon>Chordata</taxon>
        <taxon>Craniata</taxon>
        <taxon>Vertebrata</taxon>
        <taxon>Euteleostomi</taxon>
        <taxon>Archelosauria</taxon>
        <taxon>Archosauria</taxon>
        <taxon>Dinosauria</taxon>
        <taxon>Saurischia</taxon>
        <taxon>Theropoda</taxon>
        <taxon>Coelurosauria</taxon>
        <taxon>Aves</taxon>
        <taxon>Neognathae</taxon>
        <taxon>Neoaves</taxon>
        <taxon>Charadriiformes</taxon>
        <taxon>Scolopacidae</taxon>
        <taxon>Limosa</taxon>
    </lineage>
</organism>
<evidence type="ECO:0000259" key="15">
    <source>
        <dbReference type="PROSITE" id="PS51447"/>
    </source>
</evidence>
<feature type="compositionally biased region" description="Polar residues" evidence="13">
    <location>
        <begin position="425"/>
        <end position="434"/>
    </location>
</feature>
<dbReference type="SUPFAM" id="SSF54991">
    <property type="entry name" value="Anticodon-binding domain of PheRS"/>
    <property type="match status" value="1"/>
</dbReference>
<proteinExistence type="inferred from homology"/>
<keyword evidence="6" id="KW-0067">ATP-binding</keyword>
<feature type="region of interest" description="Disordered" evidence="13">
    <location>
        <begin position="564"/>
        <end position="611"/>
    </location>
</feature>
<dbReference type="GO" id="GO:0004826">
    <property type="term" value="F:phenylalanine-tRNA ligase activity"/>
    <property type="evidence" value="ECO:0007669"/>
    <property type="project" value="UniProtKB-EC"/>
</dbReference>
<feature type="region of interest" description="Disordered" evidence="13">
    <location>
        <begin position="1002"/>
        <end position="1026"/>
    </location>
</feature>
<feature type="compositionally biased region" description="Low complexity" evidence="13">
    <location>
        <begin position="444"/>
        <end position="455"/>
    </location>
</feature>
<evidence type="ECO:0000256" key="9">
    <source>
        <dbReference type="ARBA" id="ARBA00023128"/>
    </source>
</evidence>
<feature type="compositionally biased region" description="Low complexity" evidence="13">
    <location>
        <begin position="127"/>
        <end position="140"/>
    </location>
</feature>
<keyword evidence="10" id="KW-0030">Aminoacyl-tRNA synthetase</keyword>
<feature type="compositionally biased region" description="Pro residues" evidence="13">
    <location>
        <begin position="586"/>
        <end position="596"/>
    </location>
</feature>
<dbReference type="InterPro" id="IPR005121">
    <property type="entry name" value="Fdx_antiC-bd"/>
</dbReference>
<evidence type="ECO:0000256" key="12">
    <source>
        <dbReference type="ARBA" id="ARBA00049255"/>
    </source>
</evidence>
<feature type="signal peptide" evidence="14">
    <location>
        <begin position="1"/>
        <end position="21"/>
    </location>
</feature>
<dbReference type="Proteomes" id="UP000233556">
    <property type="component" value="Unassembled WGS sequence"/>
</dbReference>
<dbReference type="InterPro" id="IPR055355">
    <property type="entry name" value="ZP-C"/>
</dbReference>
<name>A0A2I0UCI7_LIMLA</name>
<feature type="region of interest" description="Disordered" evidence="13">
    <location>
        <begin position="328"/>
        <end position="354"/>
    </location>
</feature>
<evidence type="ECO:0000256" key="5">
    <source>
        <dbReference type="ARBA" id="ARBA00022741"/>
    </source>
</evidence>
<feature type="compositionally biased region" description="Basic and acidic residues" evidence="13">
    <location>
        <begin position="255"/>
        <end position="269"/>
    </location>
</feature>
<keyword evidence="17" id="KW-1185">Reference proteome</keyword>
<accession>A0A2I0UCI7</accession>
<evidence type="ECO:0000256" key="13">
    <source>
        <dbReference type="SAM" id="MobiDB-lite"/>
    </source>
</evidence>
<reference evidence="17" key="2">
    <citation type="submission" date="2017-12" db="EMBL/GenBank/DDBJ databases">
        <title>Genome sequence of the Bar-tailed Godwit (Limosa lapponica baueri).</title>
        <authorList>
            <person name="Lima N.C.B."/>
            <person name="Parody-Merino A.M."/>
            <person name="Battley P.F."/>
            <person name="Fidler A.E."/>
            <person name="Prosdocimi F."/>
        </authorList>
    </citation>
    <scope>NUCLEOTIDE SEQUENCE [LARGE SCALE GENOMIC DNA]</scope>
</reference>
<sequence length="1443" mass="155557">MQEKFPSFILIAAGLLDLSGASRNEHHVSEVLGLSLPGEAQPRAESSPVPSKVFSITEDNSDEVTFNFQSPGVDSTNEMTADFVPVHTETAAKRTAVLPKELVRDLEVPEQLHTEAPALKLQDGHTSPSKPLSSISSPVSTDGSQTTTRPEQPDSSLQEKPENTTEAGFSPTSSSSGLPQPILSGGTQQDSPVFSIPVSKQMEMPSPKTSLLTSTVNFHPTGKEIAASPFPTRINIAFESARVDCLPRGAPPTSKRPEDTHPQVQPDRKAGVTPIYLKKMQNMDAKVTTSTFLQKPASRDLDVVYSRMTQTTAIQFSPVLSLKQETTGSKARNSPTAVINGSGHQTQFPALQTRPQGNAHSSLLLMHLEALGHDDLLPSPFQGPISTTDRKQPLSLSQTLNCTKQHVSQETNRSSQDITVLVLQRDTNPQTMTSKPEKPRSPGSPQTSANSSSLSQSWISTLKLSQTTKELKGVTSALFPSTSTFENAALQPVSTFDSVHGGLQPPDRSFPTYVGLQLMGIPTSAEKGPHIPTSSTSTGSGSQVQGISSPSVSQEVFPVMLQASTVGDSQRKKSLPQQIDKTVSPPLTPQATPVPSPSGLRDNGNQKVPLHSFAPSASQIQQAGSLVAFASELPSLHAQGIQSSSTTAHPEPVVPGVSDEIPAYLAQALVQQFGISHDVATKNLSAFRAGQLTSSPYLSFLLKNANGMICLQPMQDSPLPTKFPNASVGGLISIQQILVASNSSVLDLANLKNLSTSSLILVKPVFILLPTDRPDLQMVPSPEGEDDHKGAAFFTNKQDRNLSTPESSHDIPMKTSFSYPTSKSLRPETTLSTASNQQGEITKVTSQPVLTNPNYTAMASLFQAVTSASNHLLDPVVRISTTVQAMHLHMLPEEMQVPAPNSQEAKGSDLLLLNAKNDYITTSLTSKKAFLLPTSTVRSDPSTVLPTIARVNKSAVVSASAEKSEDMFMKRDAATASQLPTQAPVYSSYQPSARRPLEKVSLEDNTEHETGHSRPGTITRAAGPSTSEAFSVSANRLVNKVTNQSAVLNTVAVNDAEMLLARDLIQSLPSPESPSSFSQSLIALTPHGNSLLGVASTGQSERLFLNTEAEEMVRTDKVTEEAAEGLVTVLTLLDSEPSALLSESHQRRVLQSDATVLNGLAVVSDDVCGSGNYTVQMSLRPAAEAGPVAERSTPSQETFLALIAVQSNSSQPVLQVRSCCVTPSASPGGPGAMCCLFHRLSFECRHIQLLQTSKSREASFTIQLFQMLNHSVAYLHCELNVCLRDKTGCEQDCFESVEPLLQPSDRNSYGNLHNLISFGPVFRMKNKFLYKPVERVSMYRLRVAFQVFSLCLPSYVHDVSFLVPDGKQCDEAAFHTIARQVSGEMVISIQLIDSFQQPETGRQSLCYRLTFQSCDKALSRQEVAEMQLLFRKEINQRLGVTLR</sequence>
<evidence type="ECO:0000256" key="1">
    <source>
        <dbReference type="ARBA" id="ARBA00004305"/>
    </source>
</evidence>
<evidence type="ECO:0000256" key="14">
    <source>
        <dbReference type="SAM" id="SignalP"/>
    </source>
</evidence>
<feature type="region of interest" description="Disordered" evidence="13">
    <location>
        <begin position="795"/>
        <end position="839"/>
    </location>
</feature>
<dbReference type="GO" id="GO:0005524">
    <property type="term" value="F:ATP binding"/>
    <property type="evidence" value="ECO:0007669"/>
    <property type="project" value="UniProtKB-KW"/>
</dbReference>
<evidence type="ECO:0000256" key="11">
    <source>
        <dbReference type="ARBA" id="ARBA00031194"/>
    </source>
</evidence>
<feature type="region of interest" description="Disordered" evidence="13">
    <location>
        <begin position="425"/>
        <end position="455"/>
    </location>
</feature>
<evidence type="ECO:0000256" key="6">
    <source>
        <dbReference type="ARBA" id="ARBA00022840"/>
    </source>
</evidence>
<feature type="chain" id="PRO_5014116793" description="phenylalanine--tRNA ligase" evidence="14">
    <location>
        <begin position="22"/>
        <end position="1443"/>
    </location>
</feature>
<keyword evidence="8" id="KW-0809">Transit peptide</keyword>
<feature type="region of interest" description="Disordered" evidence="13">
    <location>
        <begin position="246"/>
        <end position="269"/>
    </location>
</feature>
<evidence type="ECO:0000313" key="16">
    <source>
        <dbReference type="EMBL" id="PKU43777.1"/>
    </source>
</evidence>
<evidence type="ECO:0000313" key="17">
    <source>
        <dbReference type="Proteomes" id="UP000233556"/>
    </source>
</evidence>
<keyword evidence="5" id="KW-0547">Nucleotide-binding</keyword>
<gene>
    <name evidence="16" type="ORF">llap_5937</name>
</gene>
<evidence type="ECO:0000256" key="10">
    <source>
        <dbReference type="ARBA" id="ARBA00023146"/>
    </source>
</evidence>
<dbReference type="PROSITE" id="PS51447">
    <property type="entry name" value="FDX_ACB"/>
    <property type="match status" value="1"/>
</dbReference>
<dbReference type="GO" id="GO:0005759">
    <property type="term" value="C:mitochondrial matrix"/>
    <property type="evidence" value="ECO:0007669"/>
    <property type="project" value="UniProtKB-SubCell"/>
</dbReference>
<dbReference type="InterPro" id="IPR042235">
    <property type="entry name" value="ZP-C_dom"/>
</dbReference>
<dbReference type="Pfam" id="PF03147">
    <property type="entry name" value="FDX-ACB"/>
    <property type="match status" value="1"/>
</dbReference>
<evidence type="ECO:0000256" key="8">
    <source>
        <dbReference type="ARBA" id="ARBA00022946"/>
    </source>
</evidence>
<comment type="subcellular location">
    <subcellularLocation>
        <location evidence="1">Mitochondrion matrix</location>
    </subcellularLocation>
</comment>
<feature type="compositionally biased region" description="Polar residues" evidence="13">
    <location>
        <begin position="164"/>
        <end position="178"/>
    </location>
</feature>